<dbReference type="Proteomes" id="UP000289859">
    <property type="component" value="Unassembled WGS sequence"/>
</dbReference>
<keyword evidence="2" id="KW-1185">Reference proteome</keyword>
<dbReference type="InterPro" id="IPR038231">
    <property type="entry name" value="MepB-like_sf"/>
</dbReference>
<accession>A0A4Q0P2W0</accession>
<evidence type="ECO:0000313" key="2">
    <source>
        <dbReference type="Proteomes" id="UP000289859"/>
    </source>
</evidence>
<dbReference type="RefSeq" id="WP_240674035.1">
    <property type="nucleotide sequence ID" value="NZ_JBHUOO010000007.1"/>
</dbReference>
<gene>
    <name evidence="1" type="ORF">DSM02_2261</name>
</gene>
<dbReference type="Pfam" id="PF08877">
    <property type="entry name" value="MepB-like"/>
    <property type="match status" value="1"/>
</dbReference>
<evidence type="ECO:0000313" key="1">
    <source>
        <dbReference type="EMBL" id="RXG20890.1"/>
    </source>
</evidence>
<dbReference type="EMBL" id="QOVK01000009">
    <property type="protein sequence ID" value="RXG20890.1"/>
    <property type="molecule type" value="Genomic_DNA"/>
</dbReference>
<evidence type="ECO:0008006" key="3">
    <source>
        <dbReference type="Google" id="ProtNLM"/>
    </source>
</evidence>
<sequence>MEALLKNTNCMDKNLNTLKTEVYDKCSLEISEFFMEPESKEYDACRFKLNGTRIVSRSSKITPKKVGQFVTFWKRTGNGPIEPFDAQDPGDLYVVNVRSAEAFGQFVFPKEVLLEKGIISSATQAGKRACRVYPSWDIAQSKQAVRTQKWQLKYFYELNTSIDFKKVVALYNGGPLS</sequence>
<name>A0A4Q0P2W0_9FLAO</name>
<dbReference type="Gene3D" id="3.40.1350.140">
    <property type="entry name" value="MepB-like"/>
    <property type="match status" value="1"/>
</dbReference>
<protein>
    <recommendedName>
        <fullName evidence="3">MepB protein</fullName>
    </recommendedName>
</protein>
<dbReference type="AlphaFoldDB" id="A0A4Q0P2W0"/>
<dbReference type="PIRSF" id="PIRSF032285">
    <property type="entry name" value="UCP032285"/>
    <property type="match status" value="1"/>
</dbReference>
<proteinExistence type="predicted"/>
<comment type="caution">
    <text evidence="1">The sequence shown here is derived from an EMBL/GenBank/DDBJ whole genome shotgun (WGS) entry which is preliminary data.</text>
</comment>
<dbReference type="InterPro" id="IPR011235">
    <property type="entry name" value="MepB-like"/>
</dbReference>
<reference evidence="1 2" key="1">
    <citation type="submission" date="2018-07" db="EMBL/GenBank/DDBJ databases">
        <title>Leeuwenhoekiella genomics.</title>
        <authorList>
            <person name="Tahon G."/>
            <person name="Willems A."/>
        </authorList>
    </citation>
    <scope>NUCLEOTIDE SEQUENCE [LARGE SCALE GENOMIC DNA]</scope>
    <source>
        <strain evidence="1 2">LMG 29608</strain>
    </source>
</reference>
<organism evidence="1 2">
    <name type="scientific">Leeuwenhoekiella polynyae</name>
    <dbReference type="NCBI Taxonomy" id="1550906"/>
    <lineage>
        <taxon>Bacteria</taxon>
        <taxon>Pseudomonadati</taxon>
        <taxon>Bacteroidota</taxon>
        <taxon>Flavobacteriia</taxon>
        <taxon>Flavobacteriales</taxon>
        <taxon>Flavobacteriaceae</taxon>
        <taxon>Leeuwenhoekiella</taxon>
    </lineage>
</organism>